<sequence length="209" mass="22563">MKKIKILSRIEAEKLMAIVRVQTIERAREIVDGCLAGGVSCLEISYTNENAGEIIAQLKEIYKDDVLIGAGTVLDSETAKQAISSGAEFIIAPNFQLSVAKLCHRYQIPYMPGCTSVTEIVEALEAGADMIKAFPASSFIGPKVVSTIKTPMPQVPVLSSGGVTLNNVTEWLENGVDCMGVGTLLSKGTQKEIEEHASILKNKVVEFYK</sequence>
<dbReference type="InterPro" id="IPR000887">
    <property type="entry name" value="Aldlse_KDPG_KHG"/>
</dbReference>
<dbReference type="NCBIfam" id="TIGR01182">
    <property type="entry name" value="eda"/>
    <property type="match status" value="1"/>
</dbReference>
<comment type="caution">
    <text evidence="6">The sequence shown here is derived from an EMBL/GenBank/DDBJ whole genome shotgun (WGS) entry which is preliminary data.</text>
</comment>
<accession>A0ABU3FBS4</accession>
<comment type="pathway">
    <text evidence="1">Carbohydrate acid metabolism.</text>
</comment>
<keyword evidence="4 6" id="KW-0456">Lyase</keyword>
<dbReference type="CDD" id="cd00452">
    <property type="entry name" value="KDPG_aldolase"/>
    <property type="match status" value="1"/>
</dbReference>
<comment type="similarity">
    <text evidence="2">Belongs to the KHG/KDPG aldolase family.</text>
</comment>
<proteinExistence type="inferred from homology"/>
<comment type="subunit">
    <text evidence="3">Homotrimer.</text>
</comment>
<keyword evidence="5" id="KW-0119">Carbohydrate metabolism</keyword>
<dbReference type="Gene3D" id="3.20.20.70">
    <property type="entry name" value="Aldolase class I"/>
    <property type="match status" value="1"/>
</dbReference>
<reference evidence="6" key="1">
    <citation type="submission" date="2023-03" db="EMBL/GenBank/DDBJ databases">
        <authorList>
            <person name="Shen W."/>
            <person name="Cai J."/>
        </authorList>
    </citation>
    <scope>NUCLEOTIDE SEQUENCE</scope>
    <source>
        <strain evidence="6">P66-3</strain>
    </source>
</reference>
<dbReference type="EC" id="4.1.2.14" evidence="6"/>
<dbReference type="EC" id="4.1.3.16" evidence="6"/>
<protein>
    <submittedName>
        <fullName evidence="6">Bifunctional 2-keto-4-hydroxyglutarate aldolase/2-keto-3-deoxy-6-phosphogluconate aldolase</fullName>
        <ecNumber evidence="6">4.1.2.14</ecNumber>
        <ecNumber evidence="6">4.1.3.16</ecNumber>
    </submittedName>
</protein>
<dbReference type="SUPFAM" id="SSF51569">
    <property type="entry name" value="Aldolase"/>
    <property type="match status" value="1"/>
</dbReference>
<dbReference type="GO" id="GO:0008675">
    <property type="term" value="F:2-dehydro-3-deoxy-phosphogluconate aldolase activity"/>
    <property type="evidence" value="ECO:0007669"/>
    <property type="project" value="UniProtKB-EC"/>
</dbReference>
<organism evidence="6 7">
    <name type="scientific">Enterococcus xiangfangensis</name>
    <dbReference type="NCBI Taxonomy" id="1296537"/>
    <lineage>
        <taxon>Bacteria</taxon>
        <taxon>Bacillati</taxon>
        <taxon>Bacillota</taxon>
        <taxon>Bacilli</taxon>
        <taxon>Lactobacillales</taxon>
        <taxon>Enterococcaceae</taxon>
        <taxon>Enterococcus</taxon>
    </lineage>
</organism>
<evidence type="ECO:0000256" key="2">
    <source>
        <dbReference type="ARBA" id="ARBA00006906"/>
    </source>
</evidence>
<dbReference type="PANTHER" id="PTHR30246">
    <property type="entry name" value="2-KETO-3-DEOXY-6-PHOSPHOGLUCONATE ALDOLASE"/>
    <property type="match status" value="1"/>
</dbReference>
<gene>
    <name evidence="6" type="ORF">P7H27_10150</name>
</gene>
<evidence type="ECO:0000313" key="6">
    <source>
        <dbReference type="EMBL" id="MDT2760123.1"/>
    </source>
</evidence>
<dbReference type="EMBL" id="JARQAJ010000006">
    <property type="protein sequence ID" value="MDT2760123.1"/>
    <property type="molecule type" value="Genomic_DNA"/>
</dbReference>
<dbReference type="GO" id="GO:0008700">
    <property type="term" value="F:(R,S)-4-hydroxy-2-oxoglutarate aldolase activity"/>
    <property type="evidence" value="ECO:0007669"/>
    <property type="project" value="UniProtKB-EC"/>
</dbReference>
<evidence type="ECO:0000313" key="7">
    <source>
        <dbReference type="Proteomes" id="UP001181046"/>
    </source>
</evidence>
<dbReference type="NCBIfam" id="NF005119">
    <property type="entry name" value="PRK06552.1"/>
    <property type="match status" value="1"/>
</dbReference>
<keyword evidence="7" id="KW-1185">Reference proteome</keyword>
<evidence type="ECO:0000256" key="5">
    <source>
        <dbReference type="ARBA" id="ARBA00023277"/>
    </source>
</evidence>
<dbReference type="Pfam" id="PF01081">
    <property type="entry name" value="Aldolase"/>
    <property type="match status" value="1"/>
</dbReference>
<evidence type="ECO:0000256" key="1">
    <source>
        <dbReference type="ARBA" id="ARBA00004761"/>
    </source>
</evidence>
<evidence type="ECO:0000256" key="4">
    <source>
        <dbReference type="ARBA" id="ARBA00023239"/>
    </source>
</evidence>
<dbReference type="InterPro" id="IPR013785">
    <property type="entry name" value="Aldolase_TIM"/>
</dbReference>
<dbReference type="PANTHER" id="PTHR30246:SF1">
    <property type="entry name" value="2-DEHYDRO-3-DEOXY-6-PHOSPHOGALACTONATE ALDOLASE-RELATED"/>
    <property type="match status" value="1"/>
</dbReference>
<name>A0ABU3FBS4_9ENTE</name>
<dbReference type="Proteomes" id="UP001181046">
    <property type="component" value="Unassembled WGS sequence"/>
</dbReference>
<dbReference type="RefSeq" id="WP_137619681.1">
    <property type="nucleotide sequence ID" value="NZ_BJDX01000015.1"/>
</dbReference>
<evidence type="ECO:0000256" key="3">
    <source>
        <dbReference type="ARBA" id="ARBA00011233"/>
    </source>
</evidence>